<evidence type="ECO:0000313" key="4">
    <source>
        <dbReference type="Proteomes" id="UP000598820"/>
    </source>
</evidence>
<keyword evidence="3" id="KW-0418">Kinase</keyword>
<dbReference type="GO" id="GO:0000155">
    <property type="term" value="F:phosphorelay sensor kinase activity"/>
    <property type="evidence" value="ECO:0007669"/>
    <property type="project" value="InterPro"/>
</dbReference>
<protein>
    <submittedName>
        <fullName evidence="3">Histidine kinase</fullName>
    </submittedName>
</protein>
<evidence type="ECO:0000313" key="3">
    <source>
        <dbReference type="EMBL" id="MBD2702707.1"/>
    </source>
</evidence>
<dbReference type="InterPro" id="IPR010559">
    <property type="entry name" value="Sig_transdc_His_kin_internal"/>
</dbReference>
<dbReference type="PANTHER" id="PTHR34220:SF7">
    <property type="entry name" value="SENSOR HISTIDINE KINASE YPDA"/>
    <property type="match status" value="1"/>
</dbReference>
<comment type="caution">
    <text evidence="3">The sequence shown here is derived from an EMBL/GenBank/DDBJ whole genome shotgun (WGS) entry which is preliminary data.</text>
</comment>
<keyword evidence="1" id="KW-0472">Membrane</keyword>
<accession>A0A926Y223</accession>
<dbReference type="SUPFAM" id="SSF55874">
    <property type="entry name" value="ATPase domain of HSP90 chaperone/DNA topoisomerase II/histidine kinase"/>
    <property type="match status" value="1"/>
</dbReference>
<feature type="transmembrane region" description="Helical" evidence="1">
    <location>
        <begin position="12"/>
        <end position="30"/>
    </location>
</feature>
<feature type="transmembrane region" description="Helical" evidence="1">
    <location>
        <begin position="50"/>
        <end position="68"/>
    </location>
</feature>
<proteinExistence type="predicted"/>
<evidence type="ECO:0000259" key="2">
    <source>
        <dbReference type="Pfam" id="PF06580"/>
    </source>
</evidence>
<sequence length="363" mass="41692">MPRLQPSVYREILIHLVAWLCYIGLQVVAIDKFEHRYVANLLSALAQLPAQLIFTYVTLYVLIPGYLLTQRYVQFGLLTLLALLICGMLYWEGTYYLYLVPFEPARLKTEKPWDLGWFMLCAFYLLCTSGLLIGFHMIRFGFRQQQLNQQLVIANQRIELKSLKDQINPHFLFNTLNNLYGLTSQNPQKAGEVVLRLAQLMQYMLYEGNLAQVPLPKEVSYLQNYLALERIRYGDRLHLSIQVSGATDRLFIAPLLLLPFVENAFKHGISRQLDDAWLQIQLTVSSTELVFKVENSKPELTNEAPATGIGLSNIAKRLQLIYPNRHQLRQLNGTGTYLATLTLALTSSDFRSEKTYEDQMFAG</sequence>
<dbReference type="EMBL" id="JACWZY010000016">
    <property type="protein sequence ID" value="MBD2702707.1"/>
    <property type="molecule type" value="Genomic_DNA"/>
</dbReference>
<dbReference type="Proteomes" id="UP000598820">
    <property type="component" value="Unassembled WGS sequence"/>
</dbReference>
<feature type="domain" description="Signal transduction histidine kinase internal region" evidence="2">
    <location>
        <begin position="159"/>
        <end position="237"/>
    </location>
</feature>
<keyword evidence="4" id="KW-1185">Reference proteome</keyword>
<dbReference type="Pfam" id="PF06580">
    <property type="entry name" value="His_kinase"/>
    <property type="match status" value="1"/>
</dbReference>
<dbReference type="RefSeq" id="WP_190888555.1">
    <property type="nucleotide sequence ID" value="NZ_JACWZY010000016.1"/>
</dbReference>
<dbReference type="AlphaFoldDB" id="A0A926Y223"/>
<dbReference type="InterPro" id="IPR036890">
    <property type="entry name" value="HATPase_C_sf"/>
</dbReference>
<feature type="transmembrane region" description="Helical" evidence="1">
    <location>
        <begin position="117"/>
        <end position="138"/>
    </location>
</feature>
<organism evidence="3 4">
    <name type="scientific">Spirosoma profusum</name>
    <dbReference type="NCBI Taxonomy" id="2771354"/>
    <lineage>
        <taxon>Bacteria</taxon>
        <taxon>Pseudomonadati</taxon>
        <taxon>Bacteroidota</taxon>
        <taxon>Cytophagia</taxon>
        <taxon>Cytophagales</taxon>
        <taxon>Cytophagaceae</taxon>
        <taxon>Spirosoma</taxon>
    </lineage>
</organism>
<dbReference type="PANTHER" id="PTHR34220">
    <property type="entry name" value="SENSOR HISTIDINE KINASE YPDA"/>
    <property type="match status" value="1"/>
</dbReference>
<keyword evidence="1" id="KW-0812">Transmembrane</keyword>
<gene>
    <name evidence="3" type="ORF">IC229_18820</name>
</gene>
<keyword evidence="3" id="KW-0808">Transferase</keyword>
<evidence type="ECO:0000256" key="1">
    <source>
        <dbReference type="SAM" id="Phobius"/>
    </source>
</evidence>
<reference evidence="3" key="1">
    <citation type="submission" date="2020-09" db="EMBL/GenBank/DDBJ databases">
        <authorList>
            <person name="Kim M.K."/>
        </authorList>
    </citation>
    <scope>NUCLEOTIDE SEQUENCE</scope>
    <source>
        <strain evidence="3">BT702</strain>
    </source>
</reference>
<keyword evidence="1" id="KW-1133">Transmembrane helix</keyword>
<feature type="transmembrane region" description="Helical" evidence="1">
    <location>
        <begin position="75"/>
        <end position="97"/>
    </location>
</feature>
<name>A0A926Y223_9BACT</name>
<dbReference type="GO" id="GO:0016020">
    <property type="term" value="C:membrane"/>
    <property type="evidence" value="ECO:0007669"/>
    <property type="project" value="InterPro"/>
</dbReference>
<dbReference type="Gene3D" id="3.30.565.10">
    <property type="entry name" value="Histidine kinase-like ATPase, C-terminal domain"/>
    <property type="match status" value="1"/>
</dbReference>
<dbReference type="InterPro" id="IPR050640">
    <property type="entry name" value="Bact_2-comp_sensor_kinase"/>
</dbReference>